<dbReference type="Proteomes" id="UP001175000">
    <property type="component" value="Unassembled WGS sequence"/>
</dbReference>
<dbReference type="PROSITE" id="PS50088">
    <property type="entry name" value="ANK_REPEAT"/>
    <property type="match status" value="2"/>
</dbReference>
<accession>A0AA39XHC9</accession>
<dbReference type="SMART" id="SM00248">
    <property type="entry name" value="ANK"/>
    <property type="match status" value="2"/>
</dbReference>
<evidence type="ECO:0000256" key="3">
    <source>
        <dbReference type="PROSITE-ProRule" id="PRU00023"/>
    </source>
</evidence>
<dbReference type="PANTHER" id="PTHR24166">
    <property type="entry name" value="ROLLING PEBBLES, ISOFORM B"/>
    <property type="match status" value="1"/>
</dbReference>
<organism evidence="5 6">
    <name type="scientific">Immersiella caudata</name>
    <dbReference type="NCBI Taxonomy" id="314043"/>
    <lineage>
        <taxon>Eukaryota</taxon>
        <taxon>Fungi</taxon>
        <taxon>Dikarya</taxon>
        <taxon>Ascomycota</taxon>
        <taxon>Pezizomycotina</taxon>
        <taxon>Sordariomycetes</taxon>
        <taxon>Sordariomycetidae</taxon>
        <taxon>Sordariales</taxon>
        <taxon>Lasiosphaeriaceae</taxon>
        <taxon>Immersiella</taxon>
    </lineage>
</organism>
<sequence>VDMIPSKGAEVDPENNHGDTPLMLAARKYHQQIAKLLLAKGADVNKWGKRPSQTPLLLAIGCGHLEMARLLIESAADVRASAKGNASPLIAAIKANH</sequence>
<feature type="region of interest" description="Disordered" evidence="4">
    <location>
        <begin position="1"/>
        <end position="20"/>
    </location>
</feature>
<evidence type="ECO:0000313" key="6">
    <source>
        <dbReference type="Proteomes" id="UP001175000"/>
    </source>
</evidence>
<evidence type="ECO:0000256" key="1">
    <source>
        <dbReference type="ARBA" id="ARBA00022737"/>
    </source>
</evidence>
<dbReference type="PANTHER" id="PTHR24166:SF48">
    <property type="entry name" value="PROTEIN VAPYRIN"/>
    <property type="match status" value="1"/>
</dbReference>
<dbReference type="EMBL" id="JAULSU010000001">
    <property type="protein sequence ID" value="KAK0633656.1"/>
    <property type="molecule type" value="Genomic_DNA"/>
</dbReference>
<keyword evidence="6" id="KW-1185">Reference proteome</keyword>
<gene>
    <name evidence="5" type="ORF">B0T14DRAFT_407471</name>
</gene>
<dbReference type="SUPFAM" id="SSF48403">
    <property type="entry name" value="Ankyrin repeat"/>
    <property type="match status" value="1"/>
</dbReference>
<keyword evidence="2 3" id="KW-0040">ANK repeat</keyword>
<dbReference type="Pfam" id="PF00023">
    <property type="entry name" value="Ank"/>
    <property type="match status" value="2"/>
</dbReference>
<dbReference type="InterPro" id="IPR002110">
    <property type="entry name" value="Ankyrin_rpt"/>
</dbReference>
<protein>
    <submittedName>
        <fullName evidence="5">Ankyrin repeat-containing domain protein</fullName>
    </submittedName>
</protein>
<comment type="caution">
    <text evidence="5">The sequence shown here is derived from an EMBL/GenBank/DDBJ whole genome shotgun (WGS) entry which is preliminary data.</text>
</comment>
<proteinExistence type="predicted"/>
<keyword evidence="1" id="KW-0677">Repeat</keyword>
<reference evidence="5" key="1">
    <citation type="submission" date="2023-06" db="EMBL/GenBank/DDBJ databases">
        <title>Genome-scale phylogeny and comparative genomics of the fungal order Sordariales.</title>
        <authorList>
            <consortium name="Lawrence Berkeley National Laboratory"/>
            <person name="Hensen N."/>
            <person name="Bonometti L."/>
            <person name="Westerberg I."/>
            <person name="Brannstrom I.O."/>
            <person name="Guillou S."/>
            <person name="Cros-Aarteil S."/>
            <person name="Calhoun S."/>
            <person name="Haridas S."/>
            <person name="Kuo A."/>
            <person name="Mondo S."/>
            <person name="Pangilinan J."/>
            <person name="Riley R."/>
            <person name="Labutti K."/>
            <person name="Andreopoulos B."/>
            <person name="Lipzen A."/>
            <person name="Chen C."/>
            <person name="Yanf M."/>
            <person name="Daum C."/>
            <person name="Ng V."/>
            <person name="Clum A."/>
            <person name="Steindorff A."/>
            <person name="Ohm R."/>
            <person name="Martin F."/>
            <person name="Silar P."/>
            <person name="Natvig D."/>
            <person name="Lalanne C."/>
            <person name="Gautier V."/>
            <person name="Ament-Velasquez S.L."/>
            <person name="Kruys A."/>
            <person name="Hutchinson M.I."/>
            <person name="Powell A.J."/>
            <person name="Barry K."/>
            <person name="Miller A.N."/>
            <person name="Grigoriev I.V."/>
            <person name="Debuchy R."/>
            <person name="Gladieux P."/>
            <person name="Thoren M.H."/>
            <person name="Johannesson H."/>
        </authorList>
    </citation>
    <scope>NUCLEOTIDE SEQUENCE</scope>
    <source>
        <strain evidence="5">CBS 606.72</strain>
    </source>
</reference>
<dbReference type="AlphaFoldDB" id="A0AA39XHC9"/>
<name>A0AA39XHC9_9PEZI</name>
<dbReference type="InterPro" id="IPR036770">
    <property type="entry name" value="Ankyrin_rpt-contain_sf"/>
</dbReference>
<dbReference type="InterPro" id="IPR050889">
    <property type="entry name" value="Dendritic_Spine_Reg/Scaffold"/>
</dbReference>
<dbReference type="PROSITE" id="PS50297">
    <property type="entry name" value="ANK_REP_REGION"/>
    <property type="match status" value="2"/>
</dbReference>
<feature type="repeat" description="ANK" evidence="3">
    <location>
        <begin position="17"/>
        <end position="49"/>
    </location>
</feature>
<evidence type="ECO:0000256" key="4">
    <source>
        <dbReference type="SAM" id="MobiDB-lite"/>
    </source>
</evidence>
<evidence type="ECO:0000256" key="2">
    <source>
        <dbReference type="ARBA" id="ARBA00023043"/>
    </source>
</evidence>
<evidence type="ECO:0000313" key="5">
    <source>
        <dbReference type="EMBL" id="KAK0633656.1"/>
    </source>
</evidence>
<feature type="non-terminal residue" evidence="5">
    <location>
        <position position="1"/>
    </location>
</feature>
<dbReference type="Gene3D" id="1.25.40.20">
    <property type="entry name" value="Ankyrin repeat-containing domain"/>
    <property type="match status" value="2"/>
</dbReference>
<feature type="repeat" description="ANK" evidence="3">
    <location>
        <begin position="51"/>
        <end position="83"/>
    </location>
</feature>
<feature type="non-terminal residue" evidence="5">
    <location>
        <position position="97"/>
    </location>
</feature>